<dbReference type="EMBL" id="HF935890">
    <property type="protein sequence ID" value="CCX32542.1"/>
    <property type="molecule type" value="Genomic_DNA"/>
</dbReference>
<evidence type="ECO:0000313" key="4">
    <source>
        <dbReference type="Proteomes" id="UP000018144"/>
    </source>
</evidence>
<accession>U4LLS4</accession>
<organism evidence="3 4">
    <name type="scientific">Pyronema omphalodes (strain CBS 100304)</name>
    <name type="common">Pyronema confluens</name>
    <dbReference type="NCBI Taxonomy" id="1076935"/>
    <lineage>
        <taxon>Eukaryota</taxon>
        <taxon>Fungi</taxon>
        <taxon>Dikarya</taxon>
        <taxon>Ascomycota</taxon>
        <taxon>Pezizomycotina</taxon>
        <taxon>Pezizomycetes</taxon>
        <taxon>Pezizales</taxon>
        <taxon>Pyronemataceae</taxon>
        <taxon>Pyronema</taxon>
    </lineage>
</organism>
<name>U4LLS4_PYROM</name>
<sequence>MSFILRRTFATSSPLRNAATEAVAPVKKPVGAFRGGIFGFLLGSTVTGTASYFYIYEEYKLANDLLTEDIDALRSSTQRLEMHLRALEEKVADQAAKAKK</sequence>
<dbReference type="AlphaFoldDB" id="U4LLS4"/>
<keyword evidence="2" id="KW-0472">Membrane</keyword>
<keyword evidence="1" id="KW-0175">Coiled coil</keyword>
<evidence type="ECO:0000313" key="3">
    <source>
        <dbReference type="EMBL" id="CCX32542.1"/>
    </source>
</evidence>
<feature type="coiled-coil region" evidence="1">
    <location>
        <begin position="56"/>
        <end position="97"/>
    </location>
</feature>
<evidence type="ECO:0000256" key="1">
    <source>
        <dbReference type="SAM" id="Coils"/>
    </source>
</evidence>
<dbReference type="OrthoDB" id="5331396at2759"/>
<dbReference type="OMA" id="VAKKPMG"/>
<dbReference type="PANTHER" id="PTHR37849">
    <property type="entry name" value="YALI0E11605P"/>
    <property type="match status" value="1"/>
</dbReference>
<dbReference type="Proteomes" id="UP000018144">
    <property type="component" value="Unassembled WGS sequence"/>
</dbReference>
<feature type="transmembrane region" description="Helical" evidence="2">
    <location>
        <begin position="37"/>
        <end position="56"/>
    </location>
</feature>
<reference evidence="3 4" key="1">
    <citation type="journal article" date="2013" name="PLoS Genet.">
        <title>The genome and development-dependent transcriptomes of Pyronema confluens: a window into fungal evolution.</title>
        <authorList>
            <person name="Traeger S."/>
            <person name="Altegoer F."/>
            <person name="Freitag M."/>
            <person name="Gabaldon T."/>
            <person name="Kempken F."/>
            <person name="Kumar A."/>
            <person name="Marcet-Houben M."/>
            <person name="Poggeler S."/>
            <person name="Stajich J.E."/>
            <person name="Nowrousian M."/>
        </authorList>
    </citation>
    <scope>NUCLEOTIDE SEQUENCE [LARGE SCALE GENOMIC DNA]</scope>
    <source>
        <strain evidence="4">CBS 100304</strain>
        <tissue evidence="3">Vegetative mycelium</tissue>
    </source>
</reference>
<dbReference type="PANTHER" id="PTHR37849:SF1">
    <property type="entry name" value="YALI0E11605P"/>
    <property type="match status" value="1"/>
</dbReference>
<keyword evidence="2" id="KW-0812">Transmembrane</keyword>
<dbReference type="eggNOG" id="ENOG502S5A2">
    <property type="taxonomic scope" value="Eukaryota"/>
</dbReference>
<gene>
    <name evidence="3" type="ORF">PCON_13382</name>
</gene>
<keyword evidence="4" id="KW-1185">Reference proteome</keyword>
<dbReference type="STRING" id="1076935.U4LLS4"/>
<evidence type="ECO:0000256" key="2">
    <source>
        <dbReference type="SAM" id="Phobius"/>
    </source>
</evidence>
<protein>
    <submittedName>
        <fullName evidence="3">Uncharacterized protein</fullName>
    </submittedName>
</protein>
<proteinExistence type="predicted"/>
<keyword evidence="2" id="KW-1133">Transmembrane helix</keyword>